<feature type="region of interest" description="Disordered" evidence="6">
    <location>
        <begin position="138"/>
        <end position="163"/>
    </location>
</feature>
<evidence type="ECO:0000313" key="9">
    <source>
        <dbReference type="Proteomes" id="UP000824208"/>
    </source>
</evidence>
<keyword evidence="2" id="KW-1003">Cell membrane</keyword>
<evidence type="ECO:0000256" key="7">
    <source>
        <dbReference type="SAM" id="Phobius"/>
    </source>
</evidence>
<dbReference type="Pfam" id="PF06146">
    <property type="entry name" value="PsiE"/>
    <property type="match status" value="1"/>
</dbReference>
<evidence type="ECO:0000256" key="2">
    <source>
        <dbReference type="ARBA" id="ARBA00022475"/>
    </source>
</evidence>
<reference evidence="8" key="1">
    <citation type="journal article" date="2021" name="PeerJ">
        <title>Extensive microbial diversity within the chicken gut microbiome revealed by metagenomics and culture.</title>
        <authorList>
            <person name="Gilroy R."/>
            <person name="Ravi A."/>
            <person name="Getino M."/>
            <person name="Pursley I."/>
            <person name="Horton D.L."/>
            <person name="Alikhan N.F."/>
            <person name="Baker D."/>
            <person name="Gharbi K."/>
            <person name="Hall N."/>
            <person name="Watson M."/>
            <person name="Adriaenssens E.M."/>
            <person name="Foster-Nyarko E."/>
            <person name="Jarju S."/>
            <person name="Secka A."/>
            <person name="Antonio M."/>
            <person name="Oren A."/>
            <person name="Chaudhuri R.R."/>
            <person name="La Ragione R."/>
            <person name="Hildebrand F."/>
            <person name="Pallen M.J."/>
        </authorList>
    </citation>
    <scope>NUCLEOTIDE SEQUENCE</scope>
    <source>
        <strain evidence="8">CHK189-11263</strain>
    </source>
</reference>
<evidence type="ECO:0000256" key="6">
    <source>
        <dbReference type="SAM" id="MobiDB-lite"/>
    </source>
</evidence>
<evidence type="ECO:0000256" key="1">
    <source>
        <dbReference type="ARBA" id="ARBA00004651"/>
    </source>
</evidence>
<keyword evidence="4 7" id="KW-1133">Transmembrane helix</keyword>
<reference evidence="8" key="2">
    <citation type="submission" date="2021-04" db="EMBL/GenBank/DDBJ databases">
        <authorList>
            <person name="Gilroy R."/>
        </authorList>
    </citation>
    <scope>NUCLEOTIDE SEQUENCE</scope>
    <source>
        <strain evidence="8">CHK189-11263</strain>
    </source>
</reference>
<comment type="subcellular location">
    <subcellularLocation>
        <location evidence="1">Cell membrane</location>
        <topology evidence="1">Multi-pass membrane protein</topology>
    </subcellularLocation>
</comment>
<gene>
    <name evidence="8" type="ORF">H9714_04700</name>
</gene>
<feature type="transmembrane region" description="Helical" evidence="7">
    <location>
        <begin position="106"/>
        <end position="125"/>
    </location>
</feature>
<keyword evidence="5 7" id="KW-0472">Membrane</keyword>
<keyword evidence="3 7" id="KW-0812">Transmembrane</keyword>
<sequence length="163" mass="17989">MNSNELLKLRIPNAIYRLGQLLEILVSLLVVAAIALSLRSVVHSLGLVAADPTDISRFQEFLTTAFTVVIGIEFLKMLSRHSMSTVVDILLFAVARQMVIEHTTPLQNLIMIMAIGLLFLIRKYLFIPELDSRPSIIFGPHPGREKEPAADQAEKSAAGSPKN</sequence>
<feature type="transmembrane region" description="Helical" evidence="7">
    <location>
        <begin position="58"/>
        <end position="75"/>
    </location>
</feature>
<evidence type="ECO:0000256" key="4">
    <source>
        <dbReference type="ARBA" id="ARBA00022989"/>
    </source>
</evidence>
<protein>
    <submittedName>
        <fullName evidence="8">Transporter</fullName>
    </submittedName>
</protein>
<dbReference type="AlphaFoldDB" id="A0A9D2S5H6"/>
<accession>A0A9D2S5H6</accession>
<evidence type="ECO:0000256" key="5">
    <source>
        <dbReference type="ARBA" id="ARBA00023136"/>
    </source>
</evidence>
<dbReference type="GO" id="GO:0005886">
    <property type="term" value="C:plasma membrane"/>
    <property type="evidence" value="ECO:0007669"/>
    <property type="project" value="UniProtKB-SubCell"/>
</dbReference>
<organism evidence="8 9">
    <name type="scientific">Candidatus Flavonifractor intestinipullorum</name>
    <dbReference type="NCBI Taxonomy" id="2838587"/>
    <lineage>
        <taxon>Bacteria</taxon>
        <taxon>Bacillati</taxon>
        <taxon>Bacillota</taxon>
        <taxon>Clostridia</taxon>
        <taxon>Eubacteriales</taxon>
        <taxon>Oscillospiraceae</taxon>
        <taxon>Flavonifractor</taxon>
    </lineage>
</organism>
<dbReference type="InterPro" id="IPR020948">
    <property type="entry name" value="P_starv_induced_PsiE-like"/>
</dbReference>
<evidence type="ECO:0000256" key="3">
    <source>
        <dbReference type="ARBA" id="ARBA00022692"/>
    </source>
</evidence>
<feature type="compositionally biased region" description="Basic and acidic residues" evidence="6">
    <location>
        <begin position="142"/>
        <end position="154"/>
    </location>
</feature>
<evidence type="ECO:0000313" key="8">
    <source>
        <dbReference type="EMBL" id="HJB56834.1"/>
    </source>
</evidence>
<comment type="caution">
    <text evidence="8">The sequence shown here is derived from an EMBL/GenBank/DDBJ whole genome shotgun (WGS) entry which is preliminary data.</text>
</comment>
<proteinExistence type="predicted"/>
<dbReference type="EMBL" id="DWYC01000048">
    <property type="protein sequence ID" value="HJB56834.1"/>
    <property type="molecule type" value="Genomic_DNA"/>
</dbReference>
<name>A0A9D2S5H6_9FIRM</name>
<feature type="transmembrane region" description="Helical" evidence="7">
    <location>
        <begin position="21"/>
        <end position="38"/>
    </location>
</feature>
<dbReference type="Proteomes" id="UP000824208">
    <property type="component" value="Unassembled WGS sequence"/>
</dbReference>